<dbReference type="PANTHER" id="PTHR33270:SF6">
    <property type="entry name" value="OS02G0448600 PROTEIN"/>
    <property type="match status" value="1"/>
</dbReference>
<dbReference type="Proteomes" id="UP001642260">
    <property type="component" value="Unassembled WGS sequence"/>
</dbReference>
<dbReference type="Pfam" id="PF23156">
    <property type="entry name" value="DUF7054"/>
    <property type="match status" value="1"/>
</dbReference>
<dbReference type="PANTHER" id="PTHR33270">
    <property type="entry name" value="BNAC05G50380D PROTEIN"/>
    <property type="match status" value="1"/>
</dbReference>
<name>A0ABC8J980_ERUVS</name>
<protein>
    <recommendedName>
        <fullName evidence="2">DUF7054 domain-containing protein</fullName>
    </recommendedName>
</protein>
<sequence>MSNSSHRRRVPTPVGNGGRSIRLRRTASRCGFDKIRSKSTNHVFERSLSDSSLNRRRDGDGSCMRRSSPLSGLLTEDSGPIVYLPRIRSEVMASSPSLLGLSSLTSPFPTNQEENKREATKVVINVAVEGSPGPVRTMVKLSCNVEETIKLVVEKYCEEGRTPKLDKGAAYELHQSHFSIQCLEKREIIGEIGSRSFYLRKGANETGVSFAGISPARTSFIPSSHIIESCIAQIIGKILRRTRKLWNILIRDQRRQLDRGQADHSIFTFFPKEAPTHRIEDHLTFQSSAQLTKTRELRYTTPLRGTAILNWPISLT</sequence>
<evidence type="ECO:0000313" key="3">
    <source>
        <dbReference type="EMBL" id="CAH8318629.1"/>
    </source>
</evidence>
<keyword evidence="4" id="KW-1185">Reference proteome</keyword>
<feature type="region of interest" description="Disordered" evidence="1">
    <location>
        <begin position="49"/>
        <end position="71"/>
    </location>
</feature>
<evidence type="ECO:0000313" key="4">
    <source>
        <dbReference type="Proteomes" id="UP001642260"/>
    </source>
</evidence>
<dbReference type="InterPro" id="IPR040358">
    <property type="entry name" value="At4g22758-like"/>
</dbReference>
<dbReference type="InterPro" id="IPR055482">
    <property type="entry name" value="DUF7054"/>
</dbReference>
<feature type="compositionally biased region" description="Basic residues" evidence="1">
    <location>
        <begin position="1"/>
        <end position="10"/>
    </location>
</feature>
<gene>
    <name evidence="3" type="ORF">ERUC_LOCUS8261</name>
</gene>
<feature type="compositionally biased region" description="Basic and acidic residues" evidence="1">
    <location>
        <begin position="49"/>
        <end position="60"/>
    </location>
</feature>
<proteinExistence type="predicted"/>
<reference evidence="3 4" key="1">
    <citation type="submission" date="2022-03" db="EMBL/GenBank/DDBJ databases">
        <authorList>
            <person name="Macdonald S."/>
            <person name="Ahmed S."/>
            <person name="Newling K."/>
        </authorList>
    </citation>
    <scope>NUCLEOTIDE SEQUENCE [LARGE SCALE GENOMIC DNA]</scope>
</reference>
<dbReference type="EMBL" id="CAKOAT010086711">
    <property type="protein sequence ID" value="CAH8318629.1"/>
    <property type="molecule type" value="Genomic_DNA"/>
</dbReference>
<feature type="domain" description="DUF7054" evidence="2">
    <location>
        <begin position="119"/>
        <end position="200"/>
    </location>
</feature>
<evidence type="ECO:0000256" key="1">
    <source>
        <dbReference type="SAM" id="MobiDB-lite"/>
    </source>
</evidence>
<organism evidence="3 4">
    <name type="scientific">Eruca vesicaria subsp. sativa</name>
    <name type="common">Garden rocket</name>
    <name type="synonym">Eruca sativa</name>
    <dbReference type="NCBI Taxonomy" id="29727"/>
    <lineage>
        <taxon>Eukaryota</taxon>
        <taxon>Viridiplantae</taxon>
        <taxon>Streptophyta</taxon>
        <taxon>Embryophyta</taxon>
        <taxon>Tracheophyta</taxon>
        <taxon>Spermatophyta</taxon>
        <taxon>Magnoliopsida</taxon>
        <taxon>eudicotyledons</taxon>
        <taxon>Gunneridae</taxon>
        <taxon>Pentapetalae</taxon>
        <taxon>rosids</taxon>
        <taxon>malvids</taxon>
        <taxon>Brassicales</taxon>
        <taxon>Brassicaceae</taxon>
        <taxon>Brassiceae</taxon>
        <taxon>Eruca</taxon>
    </lineage>
</organism>
<comment type="caution">
    <text evidence="3">The sequence shown here is derived from an EMBL/GenBank/DDBJ whole genome shotgun (WGS) entry which is preliminary data.</text>
</comment>
<feature type="region of interest" description="Disordered" evidence="1">
    <location>
        <begin position="1"/>
        <end position="23"/>
    </location>
</feature>
<dbReference type="AlphaFoldDB" id="A0ABC8J980"/>
<evidence type="ECO:0000259" key="2">
    <source>
        <dbReference type="Pfam" id="PF23156"/>
    </source>
</evidence>
<accession>A0ABC8J980</accession>